<keyword evidence="1" id="KW-1133">Transmembrane helix</keyword>
<accession>A0AAJ0DWN7</accession>
<evidence type="ECO:0000256" key="1">
    <source>
        <dbReference type="SAM" id="Phobius"/>
    </source>
</evidence>
<proteinExistence type="predicted"/>
<keyword evidence="3" id="KW-1185">Reference proteome</keyword>
<evidence type="ECO:0000313" key="2">
    <source>
        <dbReference type="EMBL" id="KAK1518849.1"/>
    </source>
</evidence>
<comment type="caution">
    <text evidence="2">The sequence shown here is derived from an EMBL/GenBank/DDBJ whole genome shotgun (WGS) entry which is preliminary data.</text>
</comment>
<keyword evidence="1" id="KW-0812">Transmembrane</keyword>
<protein>
    <submittedName>
        <fullName evidence="2">Uncharacterized protein</fullName>
    </submittedName>
</protein>
<organism evidence="2 3">
    <name type="scientific">Colletotrichum costaricense</name>
    <dbReference type="NCBI Taxonomy" id="1209916"/>
    <lineage>
        <taxon>Eukaryota</taxon>
        <taxon>Fungi</taxon>
        <taxon>Dikarya</taxon>
        <taxon>Ascomycota</taxon>
        <taxon>Pezizomycotina</taxon>
        <taxon>Sordariomycetes</taxon>
        <taxon>Hypocreomycetidae</taxon>
        <taxon>Glomerellales</taxon>
        <taxon>Glomerellaceae</taxon>
        <taxon>Colletotrichum</taxon>
        <taxon>Colletotrichum acutatum species complex</taxon>
    </lineage>
</organism>
<dbReference type="Proteomes" id="UP001240678">
    <property type="component" value="Unassembled WGS sequence"/>
</dbReference>
<gene>
    <name evidence="2" type="ORF">CCOS01_11669</name>
</gene>
<sequence length="23" mass="2823">MDRGCKIHLFLFFLFFPSFWASI</sequence>
<feature type="transmembrane region" description="Helical" evidence="1">
    <location>
        <begin position="7"/>
        <end position="22"/>
    </location>
</feature>
<keyword evidence="1" id="KW-0472">Membrane</keyword>
<dbReference type="EMBL" id="MOOE01000013">
    <property type="protein sequence ID" value="KAK1518849.1"/>
    <property type="molecule type" value="Genomic_DNA"/>
</dbReference>
<reference evidence="2 3" key="1">
    <citation type="submission" date="2016-10" db="EMBL/GenBank/DDBJ databases">
        <title>The genome sequence of Colletotrichum fioriniae PJ7.</title>
        <authorList>
            <person name="Baroncelli R."/>
        </authorList>
    </citation>
    <scope>NUCLEOTIDE SEQUENCE [LARGE SCALE GENOMIC DNA]</scope>
    <source>
        <strain evidence="2 3">IMI 309622</strain>
    </source>
</reference>
<name>A0AAJ0DWN7_9PEZI</name>
<evidence type="ECO:0000313" key="3">
    <source>
        <dbReference type="Proteomes" id="UP001240678"/>
    </source>
</evidence>
<dbReference type="AlphaFoldDB" id="A0AAJ0DWN7"/>